<evidence type="ECO:0000313" key="2">
    <source>
        <dbReference type="EMBL" id="MFC3932012.1"/>
    </source>
</evidence>
<dbReference type="EMBL" id="JBHSAC010000039">
    <property type="protein sequence ID" value="MFC3932012.1"/>
    <property type="molecule type" value="Genomic_DNA"/>
</dbReference>
<dbReference type="Gene3D" id="3.40.50.720">
    <property type="entry name" value="NAD(P)-binding Rossmann-like Domain"/>
    <property type="match status" value="1"/>
</dbReference>
<dbReference type="GO" id="GO:0034220">
    <property type="term" value="P:monoatomic ion transmembrane transport"/>
    <property type="evidence" value="ECO:0007669"/>
    <property type="project" value="UniProtKB-KW"/>
</dbReference>
<name>A0ABV8D0T9_9STRE</name>
<keyword evidence="2" id="KW-0406">Ion transport</keyword>
<proteinExistence type="predicted"/>
<evidence type="ECO:0000259" key="1">
    <source>
        <dbReference type="PROSITE" id="PS51201"/>
    </source>
</evidence>
<keyword evidence="2" id="KW-0407">Ion channel</keyword>
<dbReference type="Gene3D" id="3.30.70.1450">
    <property type="entry name" value="Regulator of K+ conductance, C-terminal domain"/>
    <property type="match status" value="1"/>
</dbReference>
<dbReference type="Proteomes" id="UP001595901">
    <property type="component" value="Unassembled WGS sequence"/>
</dbReference>
<protein>
    <submittedName>
        <fullName evidence="2">Potassium channel family protein</fullName>
    </submittedName>
</protein>
<dbReference type="InterPro" id="IPR036291">
    <property type="entry name" value="NAD(P)-bd_dom_sf"/>
</dbReference>
<gene>
    <name evidence="2" type="ORF">ACFOSE_04340</name>
</gene>
<keyword evidence="2" id="KW-0813">Transport</keyword>
<dbReference type="InterPro" id="IPR003148">
    <property type="entry name" value="RCK_N"/>
</dbReference>
<dbReference type="PANTHER" id="PTHR43833:SF7">
    <property type="entry name" value="KTR SYSTEM POTASSIUM UPTAKE PROTEIN C"/>
    <property type="match status" value="1"/>
</dbReference>
<accession>A0ABV8D0T9</accession>
<dbReference type="SUPFAM" id="SSF116726">
    <property type="entry name" value="TrkA C-terminal domain-like"/>
    <property type="match status" value="1"/>
</dbReference>
<dbReference type="PROSITE" id="PS51201">
    <property type="entry name" value="RCK_N"/>
    <property type="match status" value="1"/>
</dbReference>
<evidence type="ECO:0000313" key="3">
    <source>
        <dbReference type="Proteomes" id="UP001595901"/>
    </source>
</evidence>
<dbReference type="SUPFAM" id="SSF51735">
    <property type="entry name" value="NAD(P)-binding Rossmann-fold domains"/>
    <property type="match status" value="1"/>
</dbReference>
<reference evidence="3" key="1">
    <citation type="journal article" date="2019" name="Int. J. Syst. Evol. Microbiol.">
        <title>The Global Catalogue of Microorganisms (GCM) 10K type strain sequencing project: providing services to taxonomists for standard genome sequencing and annotation.</title>
        <authorList>
            <consortium name="The Broad Institute Genomics Platform"/>
            <consortium name="The Broad Institute Genome Sequencing Center for Infectious Disease"/>
            <person name="Wu L."/>
            <person name="Ma J."/>
        </authorList>
    </citation>
    <scope>NUCLEOTIDE SEQUENCE [LARGE SCALE GENOMIC DNA]</scope>
    <source>
        <strain evidence="3">CCUG 58728</strain>
    </source>
</reference>
<dbReference type="PANTHER" id="PTHR43833">
    <property type="entry name" value="POTASSIUM CHANNEL PROTEIN 2-RELATED-RELATED"/>
    <property type="match status" value="1"/>
</dbReference>
<feature type="domain" description="RCK N-terminal" evidence="1">
    <location>
        <begin position="3"/>
        <end position="120"/>
    </location>
</feature>
<dbReference type="InterPro" id="IPR036721">
    <property type="entry name" value="RCK_C_sf"/>
</dbReference>
<dbReference type="Pfam" id="PF02254">
    <property type="entry name" value="TrkA_N"/>
    <property type="match status" value="1"/>
</dbReference>
<organism evidence="2 3">
    <name type="scientific">Streptococcus dentapri</name>
    <dbReference type="NCBI Taxonomy" id="573564"/>
    <lineage>
        <taxon>Bacteria</taxon>
        <taxon>Bacillati</taxon>
        <taxon>Bacillota</taxon>
        <taxon>Bacilli</taxon>
        <taxon>Lactobacillales</taxon>
        <taxon>Streptococcaceae</taxon>
        <taxon>Streptococcus</taxon>
    </lineage>
</organism>
<sequence>MSEKIIGVLGLGIFGTTLAQELAKFGEEVIVIDNNTDNIQMIADSVSKAVLGDITNIDILRDAGIEQCHQVIIATGNSLESSVLALMHCKKLGVPYIAAKAKNITFEEVLYEIGVNLVISPEREAGRNLASMLLRHRIHSISYLEEGVSIIEFNLPQSWQGLTLAKLNLRDKYDLNIIGYRLKKNAPLQTNIHPNTIFPEQASLVAVAGSDTFEKYDYLNYLK</sequence>
<dbReference type="RefSeq" id="WP_380430989.1">
    <property type="nucleotide sequence ID" value="NZ_JBHSAC010000039.1"/>
</dbReference>
<comment type="caution">
    <text evidence="2">The sequence shown here is derived from an EMBL/GenBank/DDBJ whole genome shotgun (WGS) entry which is preliminary data.</text>
</comment>
<dbReference type="InterPro" id="IPR050721">
    <property type="entry name" value="Trk_Ktr_HKT_K-transport"/>
</dbReference>
<keyword evidence="3" id="KW-1185">Reference proteome</keyword>